<dbReference type="EMBL" id="LJGW01000169">
    <property type="protein sequence ID" value="OEV11952.1"/>
    <property type="molecule type" value="Genomic_DNA"/>
</dbReference>
<evidence type="ECO:0000313" key="2">
    <source>
        <dbReference type="Proteomes" id="UP000176005"/>
    </source>
</evidence>
<protein>
    <recommendedName>
        <fullName evidence="3">Type II toxin-antitoxin system HicA family toxin</fullName>
    </recommendedName>
</protein>
<comment type="caution">
    <text evidence="1">The sequence shown here is derived from an EMBL/GenBank/DDBJ whole genome shotgun (WGS) entry which is preliminary data.</text>
</comment>
<accession>A0A1E7L6W5</accession>
<evidence type="ECO:0008006" key="3">
    <source>
        <dbReference type="Google" id="ProtNLM"/>
    </source>
</evidence>
<evidence type="ECO:0000313" key="1">
    <source>
        <dbReference type="EMBL" id="OEV11952.1"/>
    </source>
</evidence>
<dbReference type="RefSeq" id="WP_070016553.1">
    <property type="nucleotide sequence ID" value="NZ_LJGW01000169.1"/>
</dbReference>
<organism evidence="1 2">
    <name type="scientific">Streptomyces nanshensis</name>
    <dbReference type="NCBI Taxonomy" id="518642"/>
    <lineage>
        <taxon>Bacteria</taxon>
        <taxon>Bacillati</taxon>
        <taxon>Actinomycetota</taxon>
        <taxon>Actinomycetes</taxon>
        <taxon>Kitasatosporales</taxon>
        <taxon>Streptomycetaceae</taxon>
        <taxon>Streptomyces</taxon>
    </lineage>
</organism>
<name>A0A1E7L6W5_9ACTN</name>
<sequence length="64" mass="7091">MAHKEVRDLIRKLERQGFTVKLAKSGHYKIYKGSQLLGTLPATPSDARSLKNAVAALKRAGFRP</sequence>
<dbReference type="Proteomes" id="UP000176005">
    <property type="component" value="Unassembled WGS sequence"/>
</dbReference>
<reference evidence="1 2" key="1">
    <citation type="journal article" date="2016" name="Front. Microbiol.">
        <title>Comparative Genomics Analysis of Streptomyces Species Reveals Their Adaptation to the Marine Environment and Their Diversity at the Genomic Level.</title>
        <authorList>
            <person name="Tian X."/>
            <person name="Zhang Z."/>
            <person name="Yang T."/>
            <person name="Chen M."/>
            <person name="Li J."/>
            <person name="Chen F."/>
            <person name="Yang J."/>
            <person name="Li W."/>
            <person name="Zhang B."/>
            <person name="Zhang Z."/>
            <person name="Wu J."/>
            <person name="Zhang C."/>
            <person name="Long L."/>
            <person name="Xiao J."/>
        </authorList>
    </citation>
    <scope>NUCLEOTIDE SEQUENCE [LARGE SCALE GENOMIC DNA]</scope>
    <source>
        <strain evidence="1 2">SCSIO 10429</strain>
    </source>
</reference>
<proteinExistence type="predicted"/>
<dbReference type="SUPFAM" id="SSF54786">
    <property type="entry name" value="YcfA/nrd intein domain"/>
    <property type="match status" value="1"/>
</dbReference>
<keyword evidence="2" id="KW-1185">Reference proteome</keyword>
<gene>
    <name evidence="1" type="ORF">AN218_10685</name>
</gene>
<dbReference type="AlphaFoldDB" id="A0A1E7L6W5"/>